<name>A0A8A4TRI8_SULCO</name>
<proteinExistence type="predicted"/>
<organism evidence="1 2">
    <name type="scientific">Sulfidibacter corallicola</name>
    <dbReference type="NCBI Taxonomy" id="2818388"/>
    <lineage>
        <taxon>Bacteria</taxon>
        <taxon>Pseudomonadati</taxon>
        <taxon>Acidobacteriota</taxon>
        <taxon>Holophagae</taxon>
        <taxon>Acanthopleuribacterales</taxon>
        <taxon>Acanthopleuribacteraceae</taxon>
        <taxon>Sulfidibacter</taxon>
    </lineage>
</organism>
<protein>
    <submittedName>
        <fullName evidence="1">Uncharacterized protein</fullName>
    </submittedName>
</protein>
<dbReference type="RefSeq" id="WP_237378786.1">
    <property type="nucleotide sequence ID" value="NZ_CP071793.1"/>
</dbReference>
<gene>
    <name evidence="1" type="ORF">J3U87_26465</name>
</gene>
<accession>A0A8A4TRI8</accession>
<keyword evidence="2" id="KW-1185">Reference proteome</keyword>
<evidence type="ECO:0000313" key="1">
    <source>
        <dbReference type="EMBL" id="QTD49145.1"/>
    </source>
</evidence>
<sequence>MKRAGNELREALRLGFGLLLLGTFGVFAFRGERIDIAPKWVLKIEGHPLDGCGRVTALDAEHLTWETTRDWHLLGVKATLRF</sequence>
<dbReference type="Proteomes" id="UP000663929">
    <property type="component" value="Chromosome"/>
</dbReference>
<evidence type="ECO:0000313" key="2">
    <source>
        <dbReference type="Proteomes" id="UP000663929"/>
    </source>
</evidence>
<reference evidence="1" key="1">
    <citation type="submission" date="2021-03" db="EMBL/GenBank/DDBJ databases">
        <title>Acanthopleuribacteraceae sp. M133.</title>
        <authorList>
            <person name="Wang G."/>
        </authorList>
    </citation>
    <scope>NUCLEOTIDE SEQUENCE</scope>
    <source>
        <strain evidence="1">M133</strain>
    </source>
</reference>
<dbReference type="EMBL" id="CP071793">
    <property type="protein sequence ID" value="QTD49145.1"/>
    <property type="molecule type" value="Genomic_DNA"/>
</dbReference>
<dbReference type="KEGG" id="scor:J3U87_26465"/>
<dbReference type="AlphaFoldDB" id="A0A8A4TRI8"/>